<dbReference type="Proteomes" id="UP000265703">
    <property type="component" value="Unassembled WGS sequence"/>
</dbReference>
<gene>
    <name evidence="1" type="ORF">C1645_865978</name>
</gene>
<reference evidence="1 2" key="1">
    <citation type="submission" date="2018-06" db="EMBL/GenBank/DDBJ databases">
        <title>Comparative genomics reveals the genomic features of Rhizophagus irregularis, R. cerebriforme, R. diaphanum and Gigaspora rosea, and their symbiotic lifestyle signature.</title>
        <authorList>
            <person name="Morin E."/>
            <person name="San Clemente H."/>
            <person name="Chen E.C.H."/>
            <person name="De La Providencia I."/>
            <person name="Hainaut M."/>
            <person name="Kuo A."/>
            <person name="Kohler A."/>
            <person name="Murat C."/>
            <person name="Tang N."/>
            <person name="Roy S."/>
            <person name="Loubradou J."/>
            <person name="Henrissat B."/>
            <person name="Grigoriev I.V."/>
            <person name="Corradi N."/>
            <person name="Roux C."/>
            <person name="Martin F.M."/>
        </authorList>
    </citation>
    <scope>NUCLEOTIDE SEQUENCE [LARGE SCALE GENOMIC DNA]</scope>
    <source>
        <strain evidence="1 2">DAOM 227022</strain>
    </source>
</reference>
<comment type="caution">
    <text evidence="1">The sequence shown here is derived from an EMBL/GenBank/DDBJ whole genome shotgun (WGS) entry which is preliminary data.</text>
</comment>
<evidence type="ECO:0000313" key="1">
    <source>
        <dbReference type="EMBL" id="RIA94177.1"/>
    </source>
</evidence>
<keyword evidence="2" id="KW-1185">Reference proteome</keyword>
<dbReference type="OrthoDB" id="2406433at2759"/>
<sequence length="136" mass="15976">MKEDCKENQAIGKLILADNINVLNTMIVLTDCNDHWVIFYFMKKDEEQCIAHCKIDDRGIALAIIKQFTLEEGILHSSWTGKYVNYSTKIIQPLQKKTKFREYIVRTDDEDMMMDIVDEMSETEIFNMNARKKLLC</sequence>
<evidence type="ECO:0000313" key="2">
    <source>
        <dbReference type="Proteomes" id="UP000265703"/>
    </source>
</evidence>
<protein>
    <submittedName>
        <fullName evidence="1">Uncharacterized protein</fullName>
    </submittedName>
</protein>
<dbReference type="EMBL" id="QKYT01000088">
    <property type="protein sequence ID" value="RIA94177.1"/>
    <property type="molecule type" value="Genomic_DNA"/>
</dbReference>
<accession>A0A397TCZ0</accession>
<proteinExistence type="predicted"/>
<organism evidence="1 2">
    <name type="scientific">Glomus cerebriforme</name>
    <dbReference type="NCBI Taxonomy" id="658196"/>
    <lineage>
        <taxon>Eukaryota</taxon>
        <taxon>Fungi</taxon>
        <taxon>Fungi incertae sedis</taxon>
        <taxon>Mucoromycota</taxon>
        <taxon>Glomeromycotina</taxon>
        <taxon>Glomeromycetes</taxon>
        <taxon>Glomerales</taxon>
        <taxon>Glomeraceae</taxon>
        <taxon>Glomus</taxon>
    </lineage>
</organism>
<name>A0A397TCZ0_9GLOM</name>
<dbReference type="AlphaFoldDB" id="A0A397TCZ0"/>